<accession>A0A4Y9ZGH5</accession>
<reference evidence="1 2" key="1">
    <citation type="submission" date="2019-02" db="EMBL/GenBank/DDBJ databases">
        <title>Genome sequencing of the rare red list fungi Hericium alpestre (H. flagellum).</title>
        <authorList>
            <person name="Buettner E."/>
            <person name="Kellner H."/>
        </authorList>
    </citation>
    <scope>NUCLEOTIDE SEQUENCE [LARGE SCALE GENOMIC DNA]</scope>
    <source>
        <strain evidence="1 2">DSM 108284</strain>
    </source>
</reference>
<organism evidence="1 2">
    <name type="scientific">Hericium alpestre</name>
    <dbReference type="NCBI Taxonomy" id="135208"/>
    <lineage>
        <taxon>Eukaryota</taxon>
        <taxon>Fungi</taxon>
        <taxon>Dikarya</taxon>
        <taxon>Basidiomycota</taxon>
        <taxon>Agaricomycotina</taxon>
        <taxon>Agaricomycetes</taxon>
        <taxon>Russulales</taxon>
        <taxon>Hericiaceae</taxon>
        <taxon>Hericium</taxon>
    </lineage>
</organism>
<gene>
    <name evidence="1" type="ORF">EWM64_g10167</name>
</gene>
<evidence type="ECO:0000313" key="1">
    <source>
        <dbReference type="EMBL" id="TFY73845.1"/>
    </source>
</evidence>
<dbReference type="Proteomes" id="UP000298061">
    <property type="component" value="Unassembled WGS sequence"/>
</dbReference>
<keyword evidence="2" id="KW-1185">Reference proteome</keyword>
<protein>
    <recommendedName>
        <fullName evidence="3">HNH nuclease domain-containing protein</fullName>
    </recommendedName>
</protein>
<dbReference type="OrthoDB" id="2104739at2759"/>
<dbReference type="EMBL" id="SFCI01002489">
    <property type="protein sequence ID" value="TFY73845.1"/>
    <property type="molecule type" value="Genomic_DNA"/>
</dbReference>
<proteinExistence type="predicted"/>
<evidence type="ECO:0000313" key="2">
    <source>
        <dbReference type="Proteomes" id="UP000298061"/>
    </source>
</evidence>
<sequence>MSPSTPTSFDYTKDQIATLLQKSPTNHSSSETLALIRDNFRCLFTKAYDLFALQAHQALDPSLPDPDELLDTELTYILSQWMDRHTLEVNKEQNPENSTFYKARLCSTDTKYITKSLYIRDPNPKVQFQTEDEINLPLPDRTFLALHATCAKVTHLSGVGEYIENTFGATETVKMLAGDGASAEMLAAALNHATGILGENKDCVSDNAGTVEGM</sequence>
<name>A0A4Y9ZGH5_9AGAM</name>
<comment type="caution">
    <text evidence="1">The sequence shown here is derived from an EMBL/GenBank/DDBJ whole genome shotgun (WGS) entry which is preliminary data.</text>
</comment>
<evidence type="ECO:0008006" key="3">
    <source>
        <dbReference type="Google" id="ProtNLM"/>
    </source>
</evidence>
<dbReference type="AlphaFoldDB" id="A0A4Y9ZGH5"/>